<dbReference type="OrthoDB" id="8254806at2"/>
<proteinExistence type="predicted"/>
<evidence type="ECO:0000313" key="2">
    <source>
        <dbReference type="EMBL" id="SHG12775.1"/>
    </source>
</evidence>
<keyword evidence="1" id="KW-1133">Transmembrane helix</keyword>
<organism evidence="2 3">
    <name type="scientific">Bradyrhizobium erythrophlei</name>
    <dbReference type="NCBI Taxonomy" id="1437360"/>
    <lineage>
        <taxon>Bacteria</taxon>
        <taxon>Pseudomonadati</taxon>
        <taxon>Pseudomonadota</taxon>
        <taxon>Alphaproteobacteria</taxon>
        <taxon>Hyphomicrobiales</taxon>
        <taxon>Nitrobacteraceae</taxon>
        <taxon>Bradyrhizobium</taxon>
    </lineage>
</organism>
<feature type="transmembrane region" description="Helical" evidence="1">
    <location>
        <begin position="16"/>
        <end position="34"/>
    </location>
</feature>
<protein>
    <submittedName>
        <fullName evidence="2">Uncharacterized protein</fullName>
    </submittedName>
</protein>
<sequence>MSSSFHNADKRTHRKIMLVGLLFCAAFVAISYFAKEQPDNTYVLVKADRLVRTAGSPPTAK</sequence>
<keyword evidence="1" id="KW-0812">Transmembrane</keyword>
<dbReference type="RefSeq" id="WP_079564656.1">
    <property type="nucleotide sequence ID" value="NZ_LT670818.1"/>
</dbReference>
<reference evidence="2 3" key="1">
    <citation type="submission" date="2016-11" db="EMBL/GenBank/DDBJ databases">
        <authorList>
            <person name="Jaros S."/>
            <person name="Januszkiewicz K."/>
            <person name="Wedrychowicz H."/>
        </authorList>
    </citation>
    <scope>NUCLEOTIDE SEQUENCE [LARGE SCALE GENOMIC DNA]</scope>
    <source>
        <strain evidence="2 3">GAS242</strain>
    </source>
</reference>
<evidence type="ECO:0000313" key="3">
    <source>
        <dbReference type="Proteomes" id="UP000190675"/>
    </source>
</evidence>
<name>A0A1M5H9X5_9BRAD</name>
<gene>
    <name evidence="2" type="ORF">SAMN05444169_0682</name>
</gene>
<evidence type="ECO:0000256" key="1">
    <source>
        <dbReference type="SAM" id="Phobius"/>
    </source>
</evidence>
<keyword evidence="1" id="KW-0472">Membrane</keyword>
<dbReference type="Proteomes" id="UP000190675">
    <property type="component" value="Chromosome I"/>
</dbReference>
<dbReference type="AlphaFoldDB" id="A0A1M5H9X5"/>
<accession>A0A1M5H9X5</accession>
<dbReference type="EMBL" id="LT670818">
    <property type="protein sequence ID" value="SHG12775.1"/>
    <property type="molecule type" value="Genomic_DNA"/>
</dbReference>